<dbReference type="EMBL" id="CM017658">
    <property type="protein sequence ID" value="TYI62969.1"/>
    <property type="molecule type" value="Genomic_DNA"/>
</dbReference>
<gene>
    <name evidence="1" type="ORF">E1A91_D10G286800v1</name>
</gene>
<evidence type="ECO:0000313" key="2">
    <source>
        <dbReference type="Proteomes" id="UP000323597"/>
    </source>
</evidence>
<accession>A0A5D2TCA8</accession>
<organism evidence="1 2">
    <name type="scientific">Gossypium mustelinum</name>
    <name type="common">Cotton</name>
    <name type="synonym">Gossypium caicoense</name>
    <dbReference type="NCBI Taxonomy" id="34275"/>
    <lineage>
        <taxon>Eukaryota</taxon>
        <taxon>Viridiplantae</taxon>
        <taxon>Streptophyta</taxon>
        <taxon>Embryophyta</taxon>
        <taxon>Tracheophyta</taxon>
        <taxon>Spermatophyta</taxon>
        <taxon>Magnoliopsida</taxon>
        <taxon>eudicotyledons</taxon>
        <taxon>Gunneridae</taxon>
        <taxon>Pentapetalae</taxon>
        <taxon>rosids</taxon>
        <taxon>malvids</taxon>
        <taxon>Malvales</taxon>
        <taxon>Malvaceae</taxon>
        <taxon>Malvoideae</taxon>
        <taxon>Gossypium</taxon>
    </lineage>
</organism>
<reference evidence="1 2" key="1">
    <citation type="submission" date="2019-07" db="EMBL/GenBank/DDBJ databases">
        <title>WGS assembly of Gossypium mustelinum.</title>
        <authorList>
            <person name="Chen Z.J."/>
            <person name="Sreedasyam A."/>
            <person name="Ando A."/>
            <person name="Song Q."/>
            <person name="De L."/>
            <person name="Hulse-Kemp A."/>
            <person name="Ding M."/>
            <person name="Ye W."/>
            <person name="Kirkbride R."/>
            <person name="Jenkins J."/>
            <person name="Plott C."/>
            <person name="Lovell J."/>
            <person name="Lin Y.-M."/>
            <person name="Vaughn R."/>
            <person name="Liu B."/>
            <person name="Li W."/>
            <person name="Simpson S."/>
            <person name="Scheffler B."/>
            <person name="Saski C."/>
            <person name="Grover C."/>
            <person name="Hu G."/>
            <person name="Conover J."/>
            <person name="Carlson J."/>
            <person name="Shu S."/>
            <person name="Boston L."/>
            <person name="Williams M."/>
            <person name="Peterson D."/>
            <person name="Mcgee K."/>
            <person name="Jones D."/>
            <person name="Wendel J."/>
            <person name="Stelly D."/>
            <person name="Grimwood J."/>
            <person name="Schmutz J."/>
        </authorList>
    </citation>
    <scope>NUCLEOTIDE SEQUENCE [LARGE SCALE GENOMIC DNA]</scope>
    <source>
        <strain evidence="1">1408120.09</strain>
    </source>
</reference>
<protein>
    <submittedName>
        <fullName evidence="1">Uncharacterized protein</fullName>
    </submittedName>
</protein>
<proteinExistence type="predicted"/>
<dbReference type="Proteomes" id="UP000323597">
    <property type="component" value="Chromosome D10"/>
</dbReference>
<sequence>MHKLRYINISFPKKMLWLKKLYANQVESISLPDELRFLRWDVYPFKSLSGFNPKNLVVLKLLHGNMEQLWNEDDDMVPSTLNCFVALAVKVWLNFGMKMII</sequence>
<evidence type="ECO:0000313" key="1">
    <source>
        <dbReference type="EMBL" id="TYI62969.1"/>
    </source>
</evidence>
<dbReference type="AlphaFoldDB" id="A0A5D2TCA8"/>
<keyword evidence="2" id="KW-1185">Reference proteome</keyword>
<name>A0A5D2TCA8_GOSMU</name>